<organism evidence="2 3">
    <name type="scientific">Volvox africanus</name>
    <dbReference type="NCBI Taxonomy" id="51714"/>
    <lineage>
        <taxon>Eukaryota</taxon>
        <taxon>Viridiplantae</taxon>
        <taxon>Chlorophyta</taxon>
        <taxon>core chlorophytes</taxon>
        <taxon>Chlorophyceae</taxon>
        <taxon>CS clade</taxon>
        <taxon>Chlamydomonadales</taxon>
        <taxon>Volvocaceae</taxon>
        <taxon>Volvox</taxon>
    </lineage>
</organism>
<reference evidence="2 3" key="1">
    <citation type="journal article" date="2023" name="IScience">
        <title>Expanded male sex-determining region conserved during the evolution of homothallism in the green alga Volvox.</title>
        <authorList>
            <person name="Yamamoto K."/>
            <person name="Matsuzaki R."/>
            <person name="Mahakham W."/>
            <person name="Heman W."/>
            <person name="Sekimoto H."/>
            <person name="Kawachi M."/>
            <person name="Minakuchi Y."/>
            <person name="Toyoda A."/>
            <person name="Nozaki H."/>
        </authorList>
    </citation>
    <scope>NUCLEOTIDE SEQUENCE [LARGE SCALE GENOMIC DNA]</scope>
    <source>
        <strain evidence="2 3">NIES-4468</strain>
    </source>
</reference>
<feature type="non-terminal residue" evidence="2">
    <location>
        <position position="1"/>
    </location>
</feature>
<dbReference type="Proteomes" id="UP001165090">
    <property type="component" value="Unassembled WGS sequence"/>
</dbReference>
<comment type="caution">
    <text evidence="2">The sequence shown here is derived from an EMBL/GenBank/DDBJ whole genome shotgun (WGS) entry which is preliminary data.</text>
</comment>
<name>A0ABQ5SCQ0_9CHLO</name>
<evidence type="ECO:0000256" key="1">
    <source>
        <dbReference type="SAM" id="MobiDB-lite"/>
    </source>
</evidence>
<accession>A0ABQ5SCQ0</accession>
<gene>
    <name evidence="2" type="ORF">VaNZ11_011152</name>
</gene>
<proteinExistence type="predicted"/>
<feature type="non-terminal residue" evidence="2">
    <location>
        <position position="250"/>
    </location>
</feature>
<dbReference type="EMBL" id="BSDZ01000078">
    <property type="protein sequence ID" value="GLI67243.1"/>
    <property type="molecule type" value="Genomic_DNA"/>
</dbReference>
<evidence type="ECO:0000313" key="3">
    <source>
        <dbReference type="Proteomes" id="UP001165090"/>
    </source>
</evidence>
<feature type="compositionally biased region" description="Low complexity" evidence="1">
    <location>
        <begin position="29"/>
        <end position="40"/>
    </location>
</feature>
<feature type="region of interest" description="Disordered" evidence="1">
    <location>
        <begin position="29"/>
        <end position="115"/>
    </location>
</feature>
<sequence length="250" mass="26915">DRSPPHCTSGLLGHRVLPTLECVKRRLAGAAAPSSGLGAAESRSQPPPQKGPAEEQGDGDDEDEEEEEEEEEGKQAVEEGPRQRQQRGEQQNGYARPVEVGSDSNSGDGDSGGSGSGLVEVIPAAAVVWVVGLEVLTRRVCGEDLSAVNKYRWDDKYEAVRLQDIPYYRKLTVPVQVFNFDFTQPPEDVGFGAGLIGQGTGRTRPYPSTARVDAEVISTGVLNAVAFWYDLILDEHSGERISNAPPGIFP</sequence>
<evidence type="ECO:0000313" key="2">
    <source>
        <dbReference type="EMBL" id="GLI67243.1"/>
    </source>
</evidence>
<keyword evidence="3" id="KW-1185">Reference proteome</keyword>
<protein>
    <submittedName>
        <fullName evidence="2">Uncharacterized protein</fullName>
    </submittedName>
</protein>
<feature type="compositionally biased region" description="Acidic residues" evidence="1">
    <location>
        <begin position="55"/>
        <end position="72"/>
    </location>
</feature>
<feature type="compositionally biased region" description="Basic and acidic residues" evidence="1">
    <location>
        <begin position="73"/>
        <end position="82"/>
    </location>
</feature>
<dbReference type="Gene3D" id="2.70.160.11">
    <property type="entry name" value="Hnrnp arginine n-methyltransferase1"/>
    <property type="match status" value="1"/>
</dbReference>